<dbReference type="RefSeq" id="WP_309490376.1">
    <property type="nucleotide sequence ID" value="NZ_JAENIG010000008.1"/>
</dbReference>
<reference evidence="8" key="1">
    <citation type="submission" date="2021-01" db="EMBL/GenBank/DDBJ databases">
        <title>Modified the classification status of verrucomicrobia.</title>
        <authorList>
            <person name="Feng X."/>
        </authorList>
    </citation>
    <scope>NUCLEOTIDE SEQUENCE</scope>
    <source>
        <strain evidence="8">5K15</strain>
    </source>
</reference>
<dbReference type="EC" id="3.1.3.25" evidence="7"/>
<evidence type="ECO:0000256" key="1">
    <source>
        <dbReference type="ARBA" id="ARBA00001033"/>
    </source>
</evidence>
<dbReference type="PANTHER" id="PTHR20854:SF4">
    <property type="entry name" value="INOSITOL-1-MONOPHOSPHATASE-RELATED"/>
    <property type="match status" value="1"/>
</dbReference>
<dbReference type="InterPro" id="IPR000760">
    <property type="entry name" value="Inositol_monophosphatase-like"/>
</dbReference>
<gene>
    <name evidence="8" type="ORF">JIN83_12395</name>
</gene>
<evidence type="ECO:0000256" key="3">
    <source>
        <dbReference type="ARBA" id="ARBA00022723"/>
    </source>
</evidence>
<comment type="similarity">
    <text evidence="7">Belongs to the inositol monophosphatase superfamily.</text>
</comment>
<feature type="binding site" evidence="6">
    <location>
        <position position="85"/>
    </location>
    <ligand>
        <name>Mg(2+)</name>
        <dbReference type="ChEBI" id="CHEBI:18420"/>
        <label>1</label>
        <note>catalytic</note>
    </ligand>
</feature>
<feature type="binding site" evidence="6">
    <location>
        <position position="70"/>
    </location>
    <ligand>
        <name>Mg(2+)</name>
        <dbReference type="ChEBI" id="CHEBI:18420"/>
        <label>1</label>
        <note>catalytic</note>
    </ligand>
</feature>
<evidence type="ECO:0000313" key="9">
    <source>
        <dbReference type="Proteomes" id="UP000634206"/>
    </source>
</evidence>
<dbReference type="Pfam" id="PF00459">
    <property type="entry name" value="Inositol_P"/>
    <property type="match status" value="1"/>
</dbReference>
<comment type="catalytic activity">
    <reaction evidence="1 7">
        <text>a myo-inositol phosphate + H2O = myo-inositol + phosphate</text>
        <dbReference type="Rhea" id="RHEA:24056"/>
        <dbReference type="ChEBI" id="CHEBI:15377"/>
        <dbReference type="ChEBI" id="CHEBI:17268"/>
        <dbReference type="ChEBI" id="CHEBI:43474"/>
        <dbReference type="ChEBI" id="CHEBI:84139"/>
        <dbReference type="EC" id="3.1.3.25"/>
    </reaction>
</comment>
<dbReference type="InterPro" id="IPR022337">
    <property type="entry name" value="Inositol_monophosphatase_SuhB"/>
</dbReference>
<evidence type="ECO:0000256" key="6">
    <source>
        <dbReference type="PIRSR" id="PIRSR600760-2"/>
    </source>
</evidence>
<keyword evidence="3 6" id="KW-0479">Metal-binding</keyword>
<name>A0AAE2VEF3_9BACT</name>
<evidence type="ECO:0000256" key="5">
    <source>
        <dbReference type="ARBA" id="ARBA00022842"/>
    </source>
</evidence>
<keyword evidence="9" id="KW-1185">Reference proteome</keyword>
<dbReference type="InterPro" id="IPR033942">
    <property type="entry name" value="IMPase"/>
</dbReference>
<evidence type="ECO:0000256" key="2">
    <source>
        <dbReference type="ARBA" id="ARBA00001946"/>
    </source>
</evidence>
<dbReference type="PANTHER" id="PTHR20854">
    <property type="entry name" value="INOSITOL MONOPHOSPHATASE"/>
    <property type="match status" value="1"/>
</dbReference>
<dbReference type="EMBL" id="JAENIG010000008">
    <property type="protein sequence ID" value="MBK1855764.1"/>
    <property type="molecule type" value="Genomic_DNA"/>
</dbReference>
<feature type="binding site" evidence="6">
    <location>
        <position position="214"/>
    </location>
    <ligand>
        <name>Mg(2+)</name>
        <dbReference type="ChEBI" id="CHEBI:18420"/>
        <label>1</label>
        <note>catalytic</note>
    </ligand>
</feature>
<organism evidence="8 9">
    <name type="scientific">Oceaniferula flava</name>
    <dbReference type="NCBI Taxonomy" id="2800421"/>
    <lineage>
        <taxon>Bacteria</taxon>
        <taxon>Pseudomonadati</taxon>
        <taxon>Verrucomicrobiota</taxon>
        <taxon>Verrucomicrobiia</taxon>
        <taxon>Verrucomicrobiales</taxon>
        <taxon>Verrucomicrobiaceae</taxon>
        <taxon>Oceaniferula</taxon>
    </lineage>
</organism>
<sequence length="266" mass="29027">MNDLSATLTSCIDLVRRVGDFQLSHFRKMPDDASDMKAVRETVSFVDVESENMLSQGLLPLVDNAGFYGEESGKSGSQELVWIVDPLDGTTNYLSGLDQFSISVALVEAGKTILGVIYKPATGEVYSSVRRQGVCYNGEPTKPTHPEIEAKDALFSTGFPYRSADVAEQFFQAAPQVLTLGRGIRRSGSAALDVANLAMGWQQGFWETDLQPYDIAAGMLMMAENGIVVTNHQGKPYDMFNDRLMVAGLSKVHEKLLPVISANYAL</sequence>
<feature type="binding site" evidence="6">
    <location>
        <position position="88"/>
    </location>
    <ligand>
        <name>Mg(2+)</name>
        <dbReference type="ChEBI" id="CHEBI:18420"/>
        <label>1</label>
        <note>catalytic</note>
    </ligand>
</feature>
<dbReference type="InterPro" id="IPR020583">
    <property type="entry name" value="Inositol_monoP_metal-BS"/>
</dbReference>
<dbReference type="Gene3D" id="3.40.190.80">
    <property type="match status" value="1"/>
</dbReference>
<dbReference type="GO" id="GO:0006020">
    <property type="term" value="P:inositol metabolic process"/>
    <property type="evidence" value="ECO:0007669"/>
    <property type="project" value="TreeGrafter"/>
</dbReference>
<keyword evidence="4 7" id="KW-0378">Hydrolase</keyword>
<dbReference type="Proteomes" id="UP000634206">
    <property type="component" value="Unassembled WGS sequence"/>
</dbReference>
<evidence type="ECO:0000256" key="7">
    <source>
        <dbReference type="RuleBase" id="RU364068"/>
    </source>
</evidence>
<dbReference type="PROSITE" id="PS00629">
    <property type="entry name" value="IMP_1"/>
    <property type="match status" value="1"/>
</dbReference>
<dbReference type="AlphaFoldDB" id="A0AAE2VEF3"/>
<protein>
    <recommendedName>
        <fullName evidence="7">Inositol-1-monophosphatase</fullName>
        <ecNumber evidence="7">3.1.3.25</ecNumber>
    </recommendedName>
</protein>
<proteinExistence type="inferred from homology"/>
<dbReference type="GO" id="GO:0008934">
    <property type="term" value="F:inositol monophosphate 1-phosphatase activity"/>
    <property type="evidence" value="ECO:0007669"/>
    <property type="project" value="InterPro"/>
</dbReference>
<comment type="caution">
    <text evidence="8">The sequence shown here is derived from an EMBL/GenBank/DDBJ whole genome shotgun (WGS) entry which is preliminary data.</text>
</comment>
<keyword evidence="5 6" id="KW-0460">Magnesium</keyword>
<comment type="cofactor">
    <cofactor evidence="2 6 7">
        <name>Mg(2+)</name>
        <dbReference type="ChEBI" id="CHEBI:18420"/>
    </cofactor>
</comment>
<dbReference type="PRINTS" id="PR01959">
    <property type="entry name" value="SBIMPHPHTASE"/>
</dbReference>
<feature type="binding site" evidence="6">
    <location>
        <position position="87"/>
    </location>
    <ligand>
        <name>Mg(2+)</name>
        <dbReference type="ChEBI" id="CHEBI:18420"/>
        <label>1</label>
        <note>catalytic</note>
    </ligand>
</feature>
<evidence type="ECO:0000256" key="4">
    <source>
        <dbReference type="ARBA" id="ARBA00022801"/>
    </source>
</evidence>
<dbReference type="CDD" id="cd01639">
    <property type="entry name" value="IMPase"/>
    <property type="match status" value="1"/>
</dbReference>
<dbReference type="SUPFAM" id="SSF56655">
    <property type="entry name" value="Carbohydrate phosphatase"/>
    <property type="match status" value="1"/>
</dbReference>
<dbReference type="Gene3D" id="3.30.540.10">
    <property type="entry name" value="Fructose-1,6-Bisphosphatase, subunit A, domain 1"/>
    <property type="match status" value="1"/>
</dbReference>
<dbReference type="GO" id="GO:0007165">
    <property type="term" value="P:signal transduction"/>
    <property type="evidence" value="ECO:0007669"/>
    <property type="project" value="TreeGrafter"/>
</dbReference>
<accession>A0AAE2VEF3</accession>
<dbReference type="PRINTS" id="PR00377">
    <property type="entry name" value="IMPHPHTASES"/>
</dbReference>
<dbReference type="GO" id="GO:0046872">
    <property type="term" value="F:metal ion binding"/>
    <property type="evidence" value="ECO:0007669"/>
    <property type="project" value="UniProtKB-KW"/>
</dbReference>
<evidence type="ECO:0000313" key="8">
    <source>
        <dbReference type="EMBL" id="MBK1855764.1"/>
    </source>
</evidence>